<protein>
    <submittedName>
        <fullName evidence="1">Aspartyl-phosphate phosphatase Spo0E family protein</fullName>
    </submittedName>
</protein>
<dbReference type="RefSeq" id="WP_141602963.1">
    <property type="nucleotide sequence ID" value="NZ_JARMSB010000020.1"/>
</dbReference>
<comment type="caution">
    <text evidence="1">The sequence shown here is derived from an EMBL/GenBank/DDBJ whole genome shotgun (WGS) entry which is preliminary data.</text>
</comment>
<accession>A0A540UYY3</accession>
<organism evidence="1 2">
    <name type="scientific">Ureibacillus terrenus</name>
    <dbReference type="NCBI Taxonomy" id="118246"/>
    <lineage>
        <taxon>Bacteria</taxon>
        <taxon>Bacillati</taxon>
        <taxon>Bacillota</taxon>
        <taxon>Bacilli</taxon>
        <taxon>Bacillales</taxon>
        <taxon>Caryophanaceae</taxon>
        <taxon>Ureibacillus</taxon>
    </lineage>
</organism>
<dbReference type="GO" id="GO:0043937">
    <property type="term" value="P:regulation of sporulation"/>
    <property type="evidence" value="ECO:0007669"/>
    <property type="project" value="InterPro"/>
</dbReference>
<dbReference type="InterPro" id="IPR018540">
    <property type="entry name" value="Spo0E-like"/>
</dbReference>
<dbReference type="OrthoDB" id="2738512at2"/>
<evidence type="ECO:0000313" key="1">
    <source>
        <dbReference type="EMBL" id="TQE89711.1"/>
    </source>
</evidence>
<dbReference type="Proteomes" id="UP000315753">
    <property type="component" value="Unassembled WGS sequence"/>
</dbReference>
<name>A0A540UYY3_9BACL</name>
<evidence type="ECO:0000313" key="2">
    <source>
        <dbReference type="Proteomes" id="UP000315753"/>
    </source>
</evidence>
<dbReference type="AlphaFoldDB" id="A0A540UYY3"/>
<sequence length="54" mass="6340">MEKLLTQLEHVREKMISSGLENGLQSPKTLRLSRELDQIINQYVQKSRLFIAKK</sequence>
<dbReference type="InterPro" id="IPR037208">
    <property type="entry name" value="Spo0E-like_sf"/>
</dbReference>
<proteinExistence type="predicted"/>
<gene>
    <name evidence="1" type="ORF">FKZ59_11810</name>
</gene>
<dbReference type="InterPro" id="IPR036638">
    <property type="entry name" value="HLH_DNA-bd_sf"/>
</dbReference>
<dbReference type="GO" id="GO:0046983">
    <property type="term" value="F:protein dimerization activity"/>
    <property type="evidence" value="ECO:0007669"/>
    <property type="project" value="InterPro"/>
</dbReference>
<dbReference type="Pfam" id="PF09388">
    <property type="entry name" value="SpoOE-like"/>
    <property type="match status" value="1"/>
</dbReference>
<reference evidence="1 2" key="1">
    <citation type="submission" date="2019-06" db="EMBL/GenBank/DDBJ databases">
        <title>Genome sequence of Ureibacillus terrenus.</title>
        <authorList>
            <person name="Maclea K.S."/>
            <person name="Simoes M."/>
        </authorList>
    </citation>
    <scope>NUCLEOTIDE SEQUENCE [LARGE SCALE GENOMIC DNA]</scope>
    <source>
        <strain evidence="1 2">ATCC BAA-384</strain>
    </source>
</reference>
<dbReference type="Gene3D" id="4.10.280.10">
    <property type="entry name" value="Helix-loop-helix DNA-binding domain"/>
    <property type="match status" value="1"/>
</dbReference>
<dbReference type="EMBL" id="VIGD01000017">
    <property type="protein sequence ID" value="TQE89711.1"/>
    <property type="molecule type" value="Genomic_DNA"/>
</dbReference>
<keyword evidence="2" id="KW-1185">Reference proteome</keyword>
<dbReference type="SUPFAM" id="SSF140500">
    <property type="entry name" value="BAS1536-like"/>
    <property type="match status" value="1"/>
</dbReference>